<evidence type="ECO:0000313" key="3">
    <source>
        <dbReference type="Proteomes" id="UP000320722"/>
    </source>
</evidence>
<dbReference type="Gene3D" id="3.40.50.410">
    <property type="entry name" value="von Willebrand factor, type A domain"/>
    <property type="match status" value="1"/>
</dbReference>
<dbReference type="PANTHER" id="PTHR44791:SF1">
    <property type="entry name" value="TELOMERASE PROTEIN COMPONENT 1"/>
    <property type="match status" value="1"/>
</dbReference>
<dbReference type="GO" id="GO:0003720">
    <property type="term" value="F:telomerase activity"/>
    <property type="evidence" value="ECO:0007669"/>
    <property type="project" value="TreeGrafter"/>
</dbReference>
<dbReference type="EMBL" id="CP036347">
    <property type="protein sequence ID" value="QDU02207.1"/>
    <property type="molecule type" value="Genomic_DNA"/>
</dbReference>
<evidence type="ECO:0000313" key="2">
    <source>
        <dbReference type="EMBL" id="QDU02207.1"/>
    </source>
</evidence>
<dbReference type="Pfam" id="PF05731">
    <property type="entry name" value="TROVE"/>
    <property type="match status" value="1"/>
</dbReference>
<proteinExistence type="predicted"/>
<dbReference type="GO" id="GO:0070034">
    <property type="term" value="F:telomerase RNA binding"/>
    <property type="evidence" value="ECO:0007669"/>
    <property type="project" value="TreeGrafter"/>
</dbReference>
<dbReference type="SUPFAM" id="SSF140864">
    <property type="entry name" value="TROVE domain-like"/>
    <property type="match status" value="1"/>
</dbReference>
<dbReference type="AlphaFoldDB" id="A0A517WAE5"/>
<dbReference type="PROSITE" id="PS50988">
    <property type="entry name" value="TROVE"/>
    <property type="match status" value="1"/>
</dbReference>
<dbReference type="InterPro" id="IPR037214">
    <property type="entry name" value="TROVE_dom_sf"/>
</dbReference>
<dbReference type="SUPFAM" id="SSF53300">
    <property type="entry name" value="vWA-like"/>
    <property type="match status" value="1"/>
</dbReference>
<dbReference type="InterPro" id="IPR036465">
    <property type="entry name" value="vWFA_dom_sf"/>
</dbReference>
<feature type="domain" description="TROVE" evidence="1">
    <location>
        <begin position="39"/>
        <end position="397"/>
    </location>
</feature>
<accession>A0A517WAE5</accession>
<dbReference type="PANTHER" id="PTHR44791">
    <property type="entry name" value="TELOMERASE PROTEIN COMPONENT 1 TEP1"/>
    <property type="match status" value="1"/>
</dbReference>
<sequence length="634" mass="70180">MTKYGMKKLSVHDRAAAEQVAHKHVPGRAYEIGDPVTKLIHTIGGGFFNEPKYYDSNRPVEAFVSELFSTGRISSTIVDEIGLTEQAREVLETAVAVAEGETPEDLLVVAAWARDTKDGLKLRSTPQIMLALAAAHPKTKAFVPKYATSIIRRADEIRQVFGAFRHLFMSTSDQDKVAATKAGRKPREHRGTLPHALRKALAISLAAQSDASLLKYNGKDRPNFHDVLLMVGGSREIGKYLERVTGEKRANWPVSKALFEYLVNDRYVDDLPPVLAARKKFFSMRSASDVTLELIREAGLTWENVISHLGNAKEVWELCIPIMGEMALTRNLRNFEEAGISSAAWDRIYERLQSVTDSVQLPFRYFAAEREVSSTAAKSVLGQMMDRSVDKVADLSGVTMVLTDNSGSAVGCAISGKSRLRVSDCGNMLAAVLAKRLGRRALVGVFGDSSMWVPFSQADSCLEIKRQIDSVAQKEERSRNGALAIPQFKKGAGVGHGTETGLWFAVDDLTQRKVHVDRMIFLSDLCCYTQGDDGTAQNCGVNLEKYFGKKATMQSMVDRYRQTVNPNCAVYSVNLSGYGQSQLRPGDNRTHLLSGWSEKLVDMIRDLEAGDSNESEQVVEVPVIEVLRSRYRQE</sequence>
<dbReference type="Proteomes" id="UP000320722">
    <property type="component" value="Chromosome"/>
</dbReference>
<dbReference type="InterPro" id="IPR008858">
    <property type="entry name" value="TROVE_dom"/>
</dbReference>
<protein>
    <submittedName>
        <fullName evidence="2">TROVE domain protein</fullName>
    </submittedName>
</protein>
<dbReference type="GO" id="GO:0000722">
    <property type="term" value="P:telomere maintenance via recombination"/>
    <property type="evidence" value="ECO:0007669"/>
    <property type="project" value="TreeGrafter"/>
</dbReference>
<name>A0A517WAE5_9PLAN</name>
<dbReference type="InterPro" id="IPR052652">
    <property type="entry name" value="Telomerase_Complex_Comp"/>
</dbReference>
<dbReference type="RefSeq" id="WP_197999790.1">
    <property type="nucleotide sequence ID" value="NZ_CP036347.1"/>
</dbReference>
<evidence type="ECO:0000259" key="1">
    <source>
        <dbReference type="PROSITE" id="PS50988"/>
    </source>
</evidence>
<organism evidence="2 3">
    <name type="scientific">Gimesia chilikensis</name>
    <dbReference type="NCBI Taxonomy" id="2605989"/>
    <lineage>
        <taxon>Bacteria</taxon>
        <taxon>Pseudomonadati</taxon>
        <taxon>Planctomycetota</taxon>
        <taxon>Planctomycetia</taxon>
        <taxon>Planctomycetales</taxon>
        <taxon>Planctomycetaceae</taxon>
        <taxon>Gimesia</taxon>
    </lineage>
</organism>
<reference evidence="2 3" key="1">
    <citation type="submission" date="2019-02" db="EMBL/GenBank/DDBJ databases">
        <title>Deep-cultivation of Planctomycetes and their phenomic and genomic characterization uncovers novel biology.</title>
        <authorList>
            <person name="Wiegand S."/>
            <person name="Jogler M."/>
            <person name="Boedeker C."/>
            <person name="Pinto D."/>
            <person name="Vollmers J."/>
            <person name="Rivas-Marin E."/>
            <person name="Kohn T."/>
            <person name="Peeters S.H."/>
            <person name="Heuer A."/>
            <person name="Rast P."/>
            <person name="Oberbeckmann S."/>
            <person name="Bunk B."/>
            <person name="Jeske O."/>
            <person name="Meyerdierks A."/>
            <person name="Storesund J.E."/>
            <person name="Kallscheuer N."/>
            <person name="Luecker S."/>
            <person name="Lage O.M."/>
            <person name="Pohl T."/>
            <person name="Merkel B.J."/>
            <person name="Hornburger P."/>
            <person name="Mueller R.-W."/>
            <person name="Bruemmer F."/>
            <person name="Labrenz M."/>
            <person name="Spormann A.M."/>
            <person name="Op den Camp H."/>
            <person name="Overmann J."/>
            <person name="Amann R."/>
            <person name="Jetten M.S.M."/>
            <person name="Mascher T."/>
            <person name="Medema M.H."/>
            <person name="Devos D.P."/>
            <person name="Kaster A.-K."/>
            <person name="Ovreas L."/>
            <person name="Rohde M."/>
            <person name="Galperin M.Y."/>
            <person name="Jogler C."/>
        </authorList>
    </citation>
    <scope>NUCLEOTIDE SEQUENCE [LARGE SCALE GENOMIC DNA]</scope>
    <source>
        <strain evidence="2 3">V6</strain>
    </source>
</reference>
<gene>
    <name evidence="2" type="ORF">V6x_19090</name>
</gene>